<gene>
    <name evidence="4" type="ordered locus">AXX17_At1g06760</name>
    <name evidence="3" type="ORF">C24_LOCUS688</name>
</gene>
<protein>
    <recommendedName>
        <fullName evidence="7">Glycine-rich protein</fullName>
    </recommendedName>
</protein>
<dbReference type="Proteomes" id="UP000434276">
    <property type="component" value="Unassembled WGS sequence"/>
</dbReference>
<feature type="signal peptide" evidence="2">
    <location>
        <begin position="1"/>
        <end position="27"/>
    </location>
</feature>
<feature type="compositionally biased region" description="Gly residues" evidence="1">
    <location>
        <begin position="102"/>
        <end position="122"/>
    </location>
</feature>
<reference evidence="5" key="1">
    <citation type="journal article" date="2016" name="Proc. Natl. Acad. Sci. U.S.A.">
        <title>Chromosome-level assembly of Arabidopsis thaliana Ler reveals the extent of translocation and inversion polymorphisms.</title>
        <authorList>
            <person name="Zapata L."/>
            <person name="Ding J."/>
            <person name="Willing E.M."/>
            <person name="Hartwig B."/>
            <person name="Bezdan D."/>
            <person name="Jiao W.B."/>
            <person name="Patel V."/>
            <person name="Velikkakam James G."/>
            <person name="Koornneef M."/>
            <person name="Ossowski S."/>
            <person name="Schneeberger K."/>
        </authorList>
    </citation>
    <scope>NUCLEOTIDE SEQUENCE [LARGE SCALE GENOMIC DNA]</scope>
    <source>
        <strain evidence="5">cv. Landsberg erecta</strain>
    </source>
</reference>
<evidence type="ECO:0000313" key="6">
    <source>
        <dbReference type="Proteomes" id="UP000434276"/>
    </source>
</evidence>
<feature type="compositionally biased region" description="Gly residues" evidence="1">
    <location>
        <begin position="64"/>
        <end position="91"/>
    </location>
</feature>
<dbReference type="PANTHER" id="PTHR36245:SF5">
    <property type="entry name" value="GLYCINE-RICH PROTEIN DOT1-LIKE"/>
    <property type="match status" value="1"/>
</dbReference>
<proteinExistence type="predicted"/>
<dbReference type="PANTHER" id="PTHR36245">
    <property type="entry name" value="GLYCINE-RICH PROTEIN DOT1-LIKE"/>
    <property type="match status" value="1"/>
</dbReference>
<feature type="chain" id="PRO_5036302811" description="Glycine-rich protein" evidence="2">
    <location>
        <begin position="28"/>
        <end position="155"/>
    </location>
</feature>
<feature type="region of interest" description="Disordered" evidence="1">
    <location>
        <begin position="64"/>
        <end position="129"/>
    </location>
</feature>
<dbReference type="OrthoDB" id="1112703at2759"/>
<accession>A0A5S9T1G0</accession>
<evidence type="ECO:0000313" key="3">
    <source>
        <dbReference type="EMBL" id="CAA0174150.1"/>
    </source>
</evidence>
<dbReference type="EMBL" id="LUHQ01000001">
    <property type="protein sequence ID" value="OAP12195.1"/>
    <property type="molecule type" value="Genomic_DNA"/>
</dbReference>
<reference evidence="3 6" key="3">
    <citation type="submission" date="2019-12" db="EMBL/GenBank/DDBJ databases">
        <authorList>
            <person name="Jiao W.-B."/>
            <person name="Schneeberger K."/>
        </authorList>
    </citation>
    <scope>NUCLEOTIDE SEQUENCE [LARGE SCALE GENOMIC DNA]</scope>
    <source>
        <strain evidence="6">cv. C24</strain>
    </source>
</reference>
<evidence type="ECO:0000313" key="5">
    <source>
        <dbReference type="Proteomes" id="UP000078284"/>
    </source>
</evidence>
<accession>A0A178W3T0</accession>
<dbReference type="AlphaFoldDB" id="A0A178W3T0"/>
<dbReference type="ExpressionAtlas" id="A0A178W3T0">
    <property type="expression patterns" value="baseline and differential"/>
</dbReference>
<evidence type="ECO:0000256" key="2">
    <source>
        <dbReference type="SAM" id="SignalP"/>
    </source>
</evidence>
<evidence type="ECO:0000256" key="1">
    <source>
        <dbReference type="SAM" id="MobiDB-lite"/>
    </source>
</evidence>
<reference evidence="4" key="2">
    <citation type="submission" date="2016-03" db="EMBL/GenBank/DDBJ databases">
        <title>Full-length assembly of Arabidopsis thaliana Ler reveals the complement of translocations and inversions.</title>
        <authorList>
            <person name="Zapata L."/>
            <person name="Schneeberger K."/>
            <person name="Ossowski S."/>
        </authorList>
    </citation>
    <scope>NUCLEOTIDE SEQUENCE [LARGE SCALE GENOMIC DNA]</scope>
    <source>
        <tissue evidence="4">Leaf</tissue>
    </source>
</reference>
<evidence type="ECO:0008006" key="7">
    <source>
        <dbReference type="Google" id="ProtNLM"/>
    </source>
</evidence>
<keyword evidence="2" id="KW-0732">Signal</keyword>
<dbReference type="EMBL" id="CACSHJ010000087">
    <property type="protein sequence ID" value="CAA0174150.1"/>
    <property type="molecule type" value="Genomic_DNA"/>
</dbReference>
<evidence type="ECO:0000313" key="4">
    <source>
        <dbReference type="EMBL" id="OAP12195.1"/>
    </source>
</evidence>
<organism evidence="4 5">
    <name type="scientific">Arabidopsis thaliana</name>
    <name type="common">Mouse-ear cress</name>
    <dbReference type="NCBI Taxonomy" id="3702"/>
    <lineage>
        <taxon>Eukaryota</taxon>
        <taxon>Viridiplantae</taxon>
        <taxon>Streptophyta</taxon>
        <taxon>Embryophyta</taxon>
        <taxon>Tracheophyta</taxon>
        <taxon>Spermatophyta</taxon>
        <taxon>Magnoliopsida</taxon>
        <taxon>eudicotyledons</taxon>
        <taxon>Gunneridae</taxon>
        <taxon>Pentapetalae</taxon>
        <taxon>rosids</taxon>
        <taxon>malvids</taxon>
        <taxon>Brassicales</taxon>
        <taxon>Brassicaceae</taxon>
        <taxon>Camelineae</taxon>
        <taxon>Arabidopsis</taxon>
    </lineage>
</organism>
<dbReference type="Proteomes" id="UP000078284">
    <property type="component" value="Chromosome 1"/>
</dbReference>
<sequence>MGLRRTWLVLFILFIFHLQHNLPSVSSRPSSVDTNHETLPFSVSKPDVVVFEGKARELAVVIKKGGGGGGGGRGGGGARSGGRSRGGGGGSSSSRSRDWKRGGGVVPIHTGGGNGSLGGGSAGSHRSSGSMNLRGTMCAVCWLALSVLAGLVLVQ</sequence>
<name>A0A178W3T0_ARATH</name>